<evidence type="ECO:0000256" key="11">
    <source>
        <dbReference type="ARBA" id="ARBA00023204"/>
    </source>
</evidence>
<dbReference type="CDD" id="cd17748">
    <property type="entry name" value="BRCT_DNA_ligase_like"/>
    <property type="match status" value="1"/>
</dbReference>
<sequence>MNIEQQIISLRNELSEHNYNYYVLDNPTISDFEFDQKLNDLQVLEQAHPEYYDANSPTLRVGGEITKNFETVPHTYRMYSLENSYSKEDLEDWEKRIEKMVDGAVEFTCELKYDGASISLTYEDGQLKRAVTRGDGFRGDDITANVRTIRSVPLHLRGDYPPLFDIRGEIVLPFEGFAKMNAERVELGEEPYRNPRNTASGSLKLQDSAEVARRPLDCLLYNLQGERLPVKTQFESLEKARQWGFKVPEAAKLAKNLDEVLEFVNYWDIHRHELPYETDGVVVKVNSLQQQEELGYTAKSPRWAMAYKFKAEQVSTLLHQITYQVGRTGAITPVANLEPVELAGTIVKRASLHNADQIQKLDIREGDTVFVEKGGEIIPKIIGVDFTQRDPNSSPTKYITECPECGTPLVRAEGEAQHYCPNVEVCPPQIIGRIQHFTSRKAMDIEGLGKGIIEILYYNGLIQNYSDLYYLKYEKIIGLERWLDNETAGLKYKNHLQVDLKTAIFGLSYKWGNLTLKDSELLSSEIHSIKDILNYKVDNTNSYGKKLLKLQYKLKNSLKSIDLENFPSLEGYVSFNLLLQLKFPEICALDLFKKDEFYNLNYIDESLKLSNYNRVKDFEPFIIKLADRNRISIQDLTASNMLLAIEASKSRDFDKVLFAIGIKDVGEVGAKNLAIHFKNLNNLMNATYEDLISIRDVGNSVAINILEFFASERNLEIIERLKVAGLKFEIVEKELGSNKLEGMTFVVSGTFSIERNELKRIIEDNGGKNVSSLSKNTSFLIVGENMGPSKKLRAEKDNIKMISEKDFFNMLL</sequence>
<comment type="similarity">
    <text evidence="13 14">Belongs to the NAD-dependent DNA ligase family. LigA subfamily.</text>
</comment>
<dbReference type="InterPro" id="IPR004150">
    <property type="entry name" value="NAD_DNA_ligase_OB"/>
</dbReference>
<keyword evidence="17" id="KW-1185">Reference proteome</keyword>
<feature type="binding site" evidence="14">
    <location>
        <position position="308"/>
    </location>
    <ligand>
        <name>NAD(+)</name>
        <dbReference type="ChEBI" id="CHEBI:57540"/>
    </ligand>
</feature>
<accession>A0A410G057</accession>
<proteinExistence type="inferred from homology"/>
<dbReference type="CDD" id="cd00114">
    <property type="entry name" value="LIGANc"/>
    <property type="match status" value="1"/>
</dbReference>
<dbReference type="Gene3D" id="6.20.10.30">
    <property type="match status" value="1"/>
</dbReference>
<dbReference type="OrthoDB" id="9759736at2"/>
<evidence type="ECO:0000259" key="15">
    <source>
        <dbReference type="PROSITE" id="PS50172"/>
    </source>
</evidence>
<feature type="binding site" evidence="14">
    <location>
        <position position="405"/>
    </location>
    <ligand>
        <name>Zn(2+)</name>
        <dbReference type="ChEBI" id="CHEBI:29105"/>
    </ligand>
</feature>
<keyword evidence="9 14" id="KW-0460">Magnesium</keyword>
<dbReference type="Pfam" id="PF00533">
    <property type="entry name" value="BRCT"/>
    <property type="match status" value="1"/>
</dbReference>
<dbReference type="PROSITE" id="PS50172">
    <property type="entry name" value="BRCT"/>
    <property type="match status" value="1"/>
</dbReference>
<dbReference type="Pfam" id="PF01653">
    <property type="entry name" value="DNA_ligase_aden"/>
    <property type="match status" value="1"/>
</dbReference>
<dbReference type="KEGG" id="aev:EI546_02450"/>
<feature type="domain" description="BRCT" evidence="15">
    <location>
        <begin position="735"/>
        <end position="812"/>
    </location>
</feature>
<dbReference type="SUPFAM" id="SSF52113">
    <property type="entry name" value="BRCT domain"/>
    <property type="match status" value="1"/>
</dbReference>
<evidence type="ECO:0000256" key="1">
    <source>
        <dbReference type="ARBA" id="ARBA00004067"/>
    </source>
</evidence>
<evidence type="ECO:0000256" key="4">
    <source>
        <dbReference type="ARBA" id="ARBA00022598"/>
    </source>
</evidence>
<dbReference type="FunFam" id="2.40.50.140:FF:000012">
    <property type="entry name" value="DNA ligase"/>
    <property type="match status" value="1"/>
</dbReference>
<evidence type="ECO:0000313" key="16">
    <source>
        <dbReference type="EMBL" id="QAA80656.1"/>
    </source>
</evidence>
<dbReference type="Gene3D" id="3.30.470.30">
    <property type="entry name" value="DNA ligase/mRNA capping enzyme"/>
    <property type="match status" value="1"/>
</dbReference>
<evidence type="ECO:0000256" key="6">
    <source>
        <dbReference type="ARBA" id="ARBA00022723"/>
    </source>
</evidence>
<reference evidence="16 17" key="1">
    <citation type="submission" date="2019-01" db="EMBL/GenBank/DDBJ databases">
        <title>Complete genome sequencing of Aequorivita sp. H23M31.</title>
        <authorList>
            <person name="Bae J.-W."/>
        </authorList>
    </citation>
    <scope>NUCLEOTIDE SEQUENCE [LARGE SCALE GENOMIC DNA]</scope>
    <source>
        <strain evidence="16 17">H23M31</strain>
    </source>
</reference>
<keyword evidence="7 14" id="KW-0227">DNA damage</keyword>
<dbReference type="SUPFAM" id="SSF47781">
    <property type="entry name" value="RuvA domain 2-like"/>
    <property type="match status" value="2"/>
</dbReference>
<keyword evidence="4 14" id="KW-0436">Ligase</keyword>
<comment type="cofactor">
    <cofactor evidence="14">
        <name>Mg(2+)</name>
        <dbReference type="ChEBI" id="CHEBI:18420"/>
    </cofactor>
    <cofactor evidence="14">
        <name>Mn(2+)</name>
        <dbReference type="ChEBI" id="CHEBI:29035"/>
    </cofactor>
</comment>
<dbReference type="AlphaFoldDB" id="A0A410G057"/>
<dbReference type="InterPro" id="IPR001679">
    <property type="entry name" value="DNA_ligase"/>
</dbReference>
<evidence type="ECO:0000313" key="17">
    <source>
        <dbReference type="Proteomes" id="UP000285517"/>
    </source>
</evidence>
<dbReference type="InterPro" id="IPR012340">
    <property type="entry name" value="NA-bd_OB-fold"/>
</dbReference>
<keyword evidence="14" id="KW-0464">Manganese</keyword>
<evidence type="ECO:0000256" key="7">
    <source>
        <dbReference type="ARBA" id="ARBA00022763"/>
    </source>
</evidence>
<dbReference type="FunFam" id="1.10.150.20:FF:000006">
    <property type="entry name" value="DNA ligase"/>
    <property type="match status" value="1"/>
</dbReference>
<feature type="binding site" evidence="14">
    <location>
        <position position="169"/>
    </location>
    <ligand>
        <name>NAD(+)</name>
        <dbReference type="ChEBI" id="CHEBI:57540"/>
    </ligand>
</feature>
<dbReference type="Proteomes" id="UP000285517">
    <property type="component" value="Chromosome"/>
</dbReference>
<dbReference type="Pfam" id="PF03120">
    <property type="entry name" value="OB_DNA_ligase"/>
    <property type="match status" value="1"/>
</dbReference>
<evidence type="ECO:0000256" key="3">
    <source>
        <dbReference type="ARBA" id="ARBA00013308"/>
    </source>
</evidence>
<dbReference type="Gene3D" id="1.10.287.610">
    <property type="entry name" value="Helix hairpin bin"/>
    <property type="match status" value="1"/>
</dbReference>
<feature type="active site" description="N6-AMP-lysine intermediate" evidence="14">
    <location>
        <position position="112"/>
    </location>
</feature>
<dbReference type="PROSITE" id="PS01056">
    <property type="entry name" value="DNA_LIGASE_N2"/>
    <property type="match status" value="1"/>
</dbReference>
<dbReference type="InterPro" id="IPR036420">
    <property type="entry name" value="BRCT_dom_sf"/>
</dbReference>
<keyword evidence="6 14" id="KW-0479">Metal-binding</keyword>
<dbReference type="Gene3D" id="3.40.50.10190">
    <property type="entry name" value="BRCT domain"/>
    <property type="match status" value="1"/>
</dbReference>
<dbReference type="InterPro" id="IPR013840">
    <property type="entry name" value="DNAligase_N"/>
</dbReference>
<dbReference type="EMBL" id="CP034951">
    <property type="protein sequence ID" value="QAA80656.1"/>
    <property type="molecule type" value="Genomic_DNA"/>
</dbReference>
<keyword evidence="8 14" id="KW-0862">Zinc</keyword>
<dbReference type="InterPro" id="IPR041663">
    <property type="entry name" value="DisA/LigA_HHH"/>
</dbReference>
<keyword evidence="5 14" id="KW-0235">DNA replication</keyword>
<dbReference type="SUPFAM" id="SSF56091">
    <property type="entry name" value="DNA ligase/mRNA capping enzyme, catalytic domain"/>
    <property type="match status" value="1"/>
</dbReference>
<feature type="binding site" evidence="14">
    <location>
        <position position="420"/>
    </location>
    <ligand>
        <name>Zn(2+)</name>
        <dbReference type="ChEBI" id="CHEBI:29105"/>
    </ligand>
</feature>
<evidence type="ECO:0000256" key="2">
    <source>
        <dbReference type="ARBA" id="ARBA00012722"/>
    </source>
</evidence>
<dbReference type="FunFam" id="3.30.470.30:FF:000001">
    <property type="entry name" value="DNA ligase"/>
    <property type="match status" value="1"/>
</dbReference>
<dbReference type="InterPro" id="IPR004149">
    <property type="entry name" value="Znf_DNAligase_C4"/>
</dbReference>
<feature type="binding site" evidence="14">
    <location>
        <position position="110"/>
    </location>
    <ligand>
        <name>NAD(+)</name>
        <dbReference type="ChEBI" id="CHEBI:57540"/>
    </ligand>
</feature>
<feature type="binding site" evidence="14">
    <location>
        <position position="426"/>
    </location>
    <ligand>
        <name>Zn(2+)</name>
        <dbReference type="ChEBI" id="CHEBI:29105"/>
    </ligand>
</feature>
<feature type="binding site" evidence="14">
    <location>
        <position position="284"/>
    </location>
    <ligand>
        <name>NAD(+)</name>
        <dbReference type="ChEBI" id="CHEBI:57540"/>
    </ligand>
</feature>
<dbReference type="SMART" id="SM00292">
    <property type="entry name" value="BRCT"/>
    <property type="match status" value="1"/>
</dbReference>
<dbReference type="HAMAP" id="MF_01588">
    <property type="entry name" value="DNA_ligase_A"/>
    <property type="match status" value="1"/>
</dbReference>
<dbReference type="GO" id="GO:0006281">
    <property type="term" value="P:DNA repair"/>
    <property type="evidence" value="ECO:0007669"/>
    <property type="project" value="UniProtKB-KW"/>
</dbReference>
<evidence type="ECO:0000256" key="5">
    <source>
        <dbReference type="ARBA" id="ARBA00022705"/>
    </source>
</evidence>
<dbReference type="Pfam" id="PF03119">
    <property type="entry name" value="DNA_ligase_ZBD"/>
    <property type="match status" value="1"/>
</dbReference>
<evidence type="ECO:0000256" key="13">
    <source>
        <dbReference type="ARBA" id="ARBA00060881"/>
    </source>
</evidence>
<evidence type="ECO:0000256" key="9">
    <source>
        <dbReference type="ARBA" id="ARBA00022842"/>
    </source>
</evidence>
<feature type="binding site" evidence="14">
    <location>
        <position position="402"/>
    </location>
    <ligand>
        <name>Zn(2+)</name>
        <dbReference type="ChEBI" id="CHEBI:29105"/>
    </ligand>
</feature>
<dbReference type="InterPro" id="IPR010994">
    <property type="entry name" value="RuvA_2-like"/>
</dbReference>
<dbReference type="InterPro" id="IPR033136">
    <property type="entry name" value="DNA_ligase_CS"/>
</dbReference>
<dbReference type="Pfam" id="PF12826">
    <property type="entry name" value="HHH_2"/>
    <property type="match status" value="1"/>
</dbReference>
<evidence type="ECO:0000256" key="14">
    <source>
        <dbReference type="HAMAP-Rule" id="MF_01588"/>
    </source>
</evidence>
<gene>
    <name evidence="14 16" type="primary">ligA</name>
    <name evidence="16" type="ORF">EI546_02450</name>
</gene>
<dbReference type="EC" id="6.5.1.2" evidence="2 14"/>
<dbReference type="GO" id="GO:0005829">
    <property type="term" value="C:cytosol"/>
    <property type="evidence" value="ECO:0007669"/>
    <property type="project" value="TreeGrafter"/>
</dbReference>
<dbReference type="GO" id="GO:0006260">
    <property type="term" value="P:DNA replication"/>
    <property type="evidence" value="ECO:0007669"/>
    <property type="project" value="UniProtKB-KW"/>
</dbReference>
<evidence type="ECO:0000256" key="8">
    <source>
        <dbReference type="ARBA" id="ARBA00022833"/>
    </source>
</evidence>
<dbReference type="PANTHER" id="PTHR23389">
    <property type="entry name" value="CHROMOSOME TRANSMISSION FIDELITY FACTOR 18"/>
    <property type="match status" value="1"/>
</dbReference>
<keyword evidence="11 14" id="KW-0234">DNA repair</keyword>
<dbReference type="InterPro" id="IPR013839">
    <property type="entry name" value="DNAligase_adenylation"/>
</dbReference>
<evidence type="ECO:0000256" key="10">
    <source>
        <dbReference type="ARBA" id="ARBA00023027"/>
    </source>
</evidence>
<comment type="catalytic activity">
    <reaction evidence="12 14">
        <text>NAD(+) + (deoxyribonucleotide)n-3'-hydroxyl + 5'-phospho-(deoxyribonucleotide)m = (deoxyribonucleotide)n+m + AMP + beta-nicotinamide D-nucleotide.</text>
        <dbReference type="EC" id="6.5.1.2"/>
    </reaction>
</comment>
<name>A0A410G057_9FLAO</name>
<feature type="binding site" evidence="14">
    <location>
        <begin position="80"/>
        <end position="81"/>
    </location>
    <ligand>
        <name>NAD(+)</name>
        <dbReference type="ChEBI" id="CHEBI:57540"/>
    </ligand>
</feature>
<dbReference type="PANTHER" id="PTHR23389:SF9">
    <property type="entry name" value="DNA LIGASE"/>
    <property type="match status" value="1"/>
</dbReference>
<dbReference type="Gene3D" id="2.40.50.140">
    <property type="entry name" value="Nucleic acid-binding proteins"/>
    <property type="match status" value="1"/>
</dbReference>
<dbReference type="Gene3D" id="1.10.150.20">
    <property type="entry name" value="5' to 3' exonuclease, C-terminal subdomain"/>
    <property type="match status" value="2"/>
</dbReference>
<dbReference type="SUPFAM" id="SSF50249">
    <property type="entry name" value="Nucleic acid-binding proteins"/>
    <property type="match status" value="1"/>
</dbReference>
<organism evidence="16 17">
    <name type="scientific">Aequorivita ciconiae</name>
    <dbReference type="NCBI Taxonomy" id="2494375"/>
    <lineage>
        <taxon>Bacteria</taxon>
        <taxon>Pseudomonadati</taxon>
        <taxon>Bacteroidota</taxon>
        <taxon>Flavobacteriia</taxon>
        <taxon>Flavobacteriales</taxon>
        <taxon>Flavobacteriaceae</taxon>
        <taxon>Aequorivita</taxon>
    </lineage>
</organism>
<evidence type="ECO:0000256" key="12">
    <source>
        <dbReference type="ARBA" id="ARBA00034005"/>
    </source>
</evidence>
<dbReference type="NCBIfam" id="TIGR00575">
    <property type="entry name" value="dnlj"/>
    <property type="match status" value="1"/>
</dbReference>
<dbReference type="InterPro" id="IPR001357">
    <property type="entry name" value="BRCT_dom"/>
</dbReference>
<protein>
    <recommendedName>
        <fullName evidence="3 14">DNA ligase</fullName>
        <ecNumber evidence="2 14">6.5.1.2</ecNumber>
    </recommendedName>
    <alternativeName>
        <fullName evidence="14">Polydeoxyribonucleotide synthase [NAD(+)]</fullName>
    </alternativeName>
</protein>
<feature type="binding site" evidence="14">
    <location>
        <begin position="31"/>
        <end position="35"/>
    </location>
    <ligand>
        <name>NAD(+)</name>
        <dbReference type="ChEBI" id="CHEBI:57540"/>
    </ligand>
</feature>
<feature type="binding site" evidence="14">
    <location>
        <position position="133"/>
    </location>
    <ligand>
        <name>NAD(+)</name>
        <dbReference type="ChEBI" id="CHEBI:57540"/>
    </ligand>
</feature>
<dbReference type="GO" id="GO:0003911">
    <property type="term" value="F:DNA ligase (NAD+) activity"/>
    <property type="evidence" value="ECO:0007669"/>
    <property type="project" value="UniProtKB-UniRule"/>
</dbReference>
<dbReference type="GO" id="GO:0046872">
    <property type="term" value="F:metal ion binding"/>
    <property type="evidence" value="ECO:0007669"/>
    <property type="project" value="UniProtKB-KW"/>
</dbReference>
<dbReference type="SMART" id="SM00532">
    <property type="entry name" value="LIGANc"/>
    <property type="match status" value="1"/>
</dbReference>
<dbReference type="PIRSF" id="PIRSF001604">
    <property type="entry name" value="LigA"/>
    <property type="match status" value="1"/>
</dbReference>
<comment type="function">
    <text evidence="1 14">DNA ligase that catalyzes the formation of phosphodiester linkages between 5'-phosphoryl and 3'-hydroxyl groups in double-stranded DNA using NAD as a coenzyme and as the energy source for the reaction. It is essential for DNA replication and repair of damaged DNA.</text>
</comment>
<dbReference type="NCBIfam" id="NF005932">
    <property type="entry name" value="PRK07956.1"/>
    <property type="match status" value="1"/>
</dbReference>
<keyword evidence="10 14" id="KW-0520">NAD</keyword>